<feature type="region of interest" description="Disordered" evidence="6">
    <location>
        <begin position="295"/>
        <end position="376"/>
    </location>
</feature>
<feature type="compositionally biased region" description="Low complexity" evidence="6">
    <location>
        <begin position="420"/>
        <end position="440"/>
    </location>
</feature>
<accession>A0ABT5DFU4</accession>
<evidence type="ECO:0000259" key="7">
    <source>
        <dbReference type="PROSITE" id="PS50011"/>
    </source>
</evidence>
<feature type="compositionally biased region" description="Basic and acidic residues" evidence="6">
    <location>
        <begin position="295"/>
        <end position="319"/>
    </location>
</feature>
<evidence type="ECO:0000313" key="9">
    <source>
        <dbReference type="Proteomes" id="UP001221838"/>
    </source>
</evidence>
<keyword evidence="2 5" id="KW-0547">Nucleotide-binding</keyword>
<dbReference type="EMBL" id="JAQNDM010000002">
    <property type="protein sequence ID" value="MDC0712540.1"/>
    <property type="molecule type" value="Genomic_DNA"/>
</dbReference>
<organism evidence="8 9">
    <name type="scientific">Stigmatella ashevillensis</name>
    <dbReference type="NCBI Taxonomy" id="2995309"/>
    <lineage>
        <taxon>Bacteria</taxon>
        <taxon>Pseudomonadati</taxon>
        <taxon>Myxococcota</taxon>
        <taxon>Myxococcia</taxon>
        <taxon>Myxococcales</taxon>
        <taxon>Cystobacterineae</taxon>
        <taxon>Archangiaceae</taxon>
        <taxon>Stigmatella</taxon>
    </lineage>
</organism>
<keyword evidence="3 8" id="KW-0418">Kinase</keyword>
<feature type="region of interest" description="Disordered" evidence="6">
    <location>
        <begin position="404"/>
        <end position="455"/>
    </location>
</feature>
<evidence type="ECO:0000313" key="8">
    <source>
        <dbReference type="EMBL" id="MDC0712540.1"/>
    </source>
</evidence>
<dbReference type="SMART" id="SM00220">
    <property type="entry name" value="S_TKc"/>
    <property type="match status" value="1"/>
</dbReference>
<dbReference type="PROSITE" id="PS00107">
    <property type="entry name" value="PROTEIN_KINASE_ATP"/>
    <property type="match status" value="1"/>
</dbReference>
<sequence length="613" mass="67064">MDLLRALLPRAKPPEEPTSPDALPQGRRVGPWRVVRPLGQGGNGTVYLVRRWGRHYALKLATCPGDLRLVREGKLLKRVKHPGVVKLRAAGQWTGGAERFPYLVMEYVEGLPLYEWARQTRPTARQITRLLIQAAWALEALHQQHAVHRDVKGGNTLVRPDGKQLVLMDLGAGDYEGATPLTSHVLPPGTEVSLSPEAMAFARLHATTPEAHYKASPADDLYALGVMAYRVLTGHYPFAVHLPRDMFWLAVSTQSPRSAHEAHPRVPETLAAIVHRLLAKQPEERHAHAREVAEALEKASSEGGAEWDRPPFDAEEKAPKPQGVLRRRRAGNPRGRAWMWQQLQKKHRPREGALSREKALASAPALPSRTSRHRNRKKHWGVRVLVLAAAVGVALALLTTTRQVGEDDQEIARAPPPPDAGTGAAPFQAPISAPAAPAAPDQDDPRVNPLSGPSSHPKLSKVLPLCVGLACAGSSQATRPKPPPEECPPGALQTMRDLGFYAGDYLQATLVFPLPDDTEPVLVKEGAVTVHVVQSPRRTVPFASRVSGRLFFGDRVYGRFTSLTLARGGQTLPVCMELVDILVSRGLERQPESTEAAVMVYYSGGVEFVSRFE</sequence>
<keyword evidence="1" id="KW-0808">Transferase</keyword>
<keyword evidence="4 5" id="KW-0067">ATP-binding</keyword>
<dbReference type="PROSITE" id="PS50011">
    <property type="entry name" value="PROTEIN_KINASE_DOM"/>
    <property type="match status" value="1"/>
</dbReference>
<dbReference type="InterPro" id="IPR011009">
    <property type="entry name" value="Kinase-like_dom_sf"/>
</dbReference>
<evidence type="ECO:0000256" key="2">
    <source>
        <dbReference type="ARBA" id="ARBA00022741"/>
    </source>
</evidence>
<dbReference type="RefSeq" id="WP_272142670.1">
    <property type="nucleotide sequence ID" value="NZ_JAQNDM010000002.1"/>
</dbReference>
<evidence type="ECO:0000256" key="5">
    <source>
        <dbReference type="PROSITE-ProRule" id="PRU10141"/>
    </source>
</evidence>
<feature type="region of interest" description="Disordered" evidence="6">
    <location>
        <begin position="8"/>
        <end position="27"/>
    </location>
</feature>
<dbReference type="Pfam" id="PF00069">
    <property type="entry name" value="Pkinase"/>
    <property type="match status" value="1"/>
</dbReference>
<dbReference type="InterPro" id="IPR000719">
    <property type="entry name" value="Prot_kinase_dom"/>
</dbReference>
<evidence type="ECO:0000256" key="6">
    <source>
        <dbReference type="SAM" id="MobiDB-lite"/>
    </source>
</evidence>
<evidence type="ECO:0000256" key="4">
    <source>
        <dbReference type="ARBA" id="ARBA00022840"/>
    </source>
</evidence>
<dbReference type="Proteomes" id="UP001221838">
    <property type="component" value="Unassembled WGS sequence"/>
</dbReference>
<feature type="domain" description="Protein kinase" evidence="7">
    <location>
        <begin position="32"/>
        <end position="297"/>
    </location>
</feature>
<comment type="caution">
    <text evidence="8">The sequence shown here is derived from an EMBL/GenBank/DDBJ whole genome shotgun (WGS) entry which is preliminary data.</text>
</comment>
<gene>
    <name evidence="8" type="ORF">POL68_29020</name>
</gene>
<name>A0ABT5DFU4_9BACT</name>
<feature type="compositionally biased region" description="Basic and acidic residues" evidence="6">
    <location>
        <begin position="350"/>
        <end position="359"/>
    </location>
</feature>
<dbReference type="SUPFAM" id="SSF56112">
    <property type="entry name" value="Protein kinase-like (PK-like)"/>
    <property type="match status" value="1"/>
</dbReference>
<dbReference type="CDD" id="cd14014">
    <property type="entry name" value="STKc_PknB_like"/>
    <property type="match status" value="1"/>
</dbReference>
<evidence type="ECO:0000256" key="1">
    <source>
        <dbReference type="ARBA" id="ARBA00022679"/>
    </source>
</evidence>
<dbReference type="InterPro" id="IPR017441">
    <property type="entry name" value="Protein_kinase_ATP_BS"/>
</dbReference>
<dbReference type="Gene3D" id="3.30.200.20">
    <property type="entry name" value="Phosphorylase Kinase, domain 1"/>
    <property type="match status" value="1"/>
</dbReference>
<dbReference type="Gene3D" id="1.10.510.10">
    <property type="entry name" value="Transferase(Phosphotransferase) domain 1"/>
    <property type="match status" value="1"/>
</dbReference>
<feature type="binding site" evidence="5">
    <location>
        <position position="59"/>
    </location>
    <ligand>
        <name>ATP</name>
        <dbReference type="ChEBI" id="CHEBI:30616"/>
    </ligand>
</feature>
<dbReference type="PANTHER" id="PTHR43289:SF6">
    <property type="entry name" value="SERINE_THREONINE-PROTEIN KINASE NEKL-3"/>
    <property type="match status" value="1"/>
</dbReference>
<dbReference type="GO" id="GO:0016301">
    <property type="term" value="F:kinase activity"/>
    <property type="evidence" value="ECO:0007669"/>
    <property type="project" value="UniProtKB-KW"/>
</dbReference>
<proteinExistence type="predicted"/>
<reference evidence="8 9" key="1">
    <citation type="submission" date="2022-11" db="EMBL/GenBank/DDBJ databases">
        <title>Minimal conservation of predation-associated metabolite biosynthetic gene clusters underscores biosynthetic potential of Myxococcota including descriptions for ten novel species: Archangium lansinium sp. nov., Myxococcus landrumus sp. nov., Nannocystis bai.</title>
        <authorList>
            <person name="Ahearne A."/>
            <person name="Stevens C."/>
            <person name="Dowd S."/>
        </authorList>
    </citation>
    <scope>NUCLEOTIDE SEQUENCE [LARGE SCALE GENOMIC DNA]</scope>
    <source>
        <strain evidence="8 9">NCWAL01</strain>
    </source>
</reference>
<evidence type="ECO:0000256" key="3">
    <source>
        <dbReference type="ARBA" id="ARBA00022777"/>
    </source>
</evidence>
<keyword evidence="9" id="KW-1185">Reference proteome</keyword>
<protein>
    <submittedName>
        <fullName evidence="8">Serine/threonine-protein kinase</fullName>
    </submittedName>
</protein>
<dbReference type="PANTHER" id="PTHR43289">
    <property type="entry name" value="MITOGEN-ACTIVATED PROTEIN KINASE KINASE KINASE 20-RELATED"/>
    <property type="match status" value="1"/>
</dbReference>